<organism evidence="1">
    <name type="scientific">Brassica napus</name>
    <name type="common">Rape</name>
    <dbReference type="NCBI Taxonomy" id="3708"/>
    <lineage>
        <taxon>Eukaryota</taxon>
        <taxon>Viridiplantae</taxon>
        <taxon>Streptophyta</taxon>
        <taxon>Embryophyta</taxon>
        <taxon>Tracheophyta</taxon>
        <taxon>Spermatophyta</taxon>
        <taxon>Magnoliopsida</taxon>
        <taxon>eudicotyledons</taxon>
        <taxon>Gunneridae</taxon>
        <taxon>Pentapetalae</taxon>
        <taxon>rosids</taxon>
        <taxon>malvids</taxon>
        <taxon>Brassicales</taxon>
        <taxon>Brassicaceae</taxon>
        <taxon>Brassiceae</taxon>
        <taxon>Brassica</taxon>
    </lineage>
</organism>
<gene>
    <name evidence="1" type="ORF">DARMORV10_A02P20750.1</name>
</gene>
<dbReference type="EMBL" id="HG994356">
    <property type="protein sequence ID" value="CAF2140381.1"/>
    <property type="molecule type" value="Genomic_DNA"/>
</dbReference>
<sequence length="109" mass="12285">MLFQRSSVVAPFLRGQERPTRWEWICSYSIHGQQLGLVSLSYSSSNCFLQSPTLNSLQALKFIHPSPFASPFLRSSLKLPPHLLQFSQSSLDISLIKTTFNDDAQTTPL</sequence>
<name>A0A816WZM9_BRANA</name>
<protein>
    <submittedName>
        <fullName evidence="1">(rape) hypothetical protein</fullName>
    </submittedName>
</protein>
<dbReference type="AlphaFoldDB" id="A0A816WZM9"/>
<reference evidence="1" key="1">
    <citation type="submission" date="2021-01" db="EMBL/GenBank/DDBJ databases">
        <authorList>
            <consortium name="Genoscope - CEA"/>
            <person name="William W."/>
        </authorList>
    </citation>
    <scope>NUCLEOTIDE SEQUENCE</scope>
</reference>
<accession>A0A816WZM9</accession>
<evidence type="ECO:0000313" key="1">
    <source>
        <dbReference type="EMBL" id="CAF2140381.1"/>
    </source>
</evidence>
<dbReference type="Proteomes" id="UP001295469">
    <property type="component" value="Chromosome A02"/>
</dbReference>
<proteinExistence type="predicted"/>